<dbReference type="Proteomes" id="UP000583929">
    <property type="component" value="Unassembled WGS sequence"/>
</dbReference>
<dbReference type="Gene3D" id="3.30.420.10">
    <property type="entry name" value="Ribonuclease H-like superfamily/Ribonuclease H"/>
    <property type="match status" value="1"/>
</dbReference>
<dbReference type="Pfam" id="PF13966">
    <property type="entry name" value="zf-RVT"/>
    <property type="match status" value="1"/>
</dbReference>
<dbReference type="Pfam" id="PF13456">
    <property type="entry name" value="RVT_3"/>
    <property type="match status" value="1"/>
</dbReference>
<dbReference type="InterPro" id="IPR026960">
    <property type="entry name" value="RVT-Znf"/>
</dbReference>
<feature type="domain" description="Reverse transcriptase zinc-binding" evidence="2">
    <location>
        <begin position="168"/>
        <end position="242"/>
    </location>
</feature>
<sequence length="441" mass="50342">MAIEKLWSALIGLLGTASDTASIQIALYITLIFFGSDHRAIQLSINPKPHSQFARKKDKRFLFESHIGMMSFWKLDPWIPNHRFIPSQISTSLVHVSDLLLPNGDWNIPLLQTHFQQDTINDILSLPPPDLSQPDSYFWQHSPSGHYSVKIGYHVAKQATNLTQPSSSNMETLTRWWKSLWSLPIPPKIRHFIFRLAQNSIPTAENLYHRHCLSSPVCPRCNLCYESVQHALFECRFMKKAWSAVFRNQESKPMRIEQEAQDYLDFYQAAQDKRRTQTQSTTDLNLLAWEPPPVGTLKLNTDAAVSTHQNRTRGGALVHDHSGKVLAATAFNRMGQMQPQVAEGWVLLEGLKWCRDNGLNIQHIEVDCKNLLTDLQSTNENLSSYGTIINAIRRMLSSLLTVTLHHTRRQGNTTAHNLAQMSIGLDNTWSWNSQDPYPFLL</sequence>
<reference evidence="3 4" key="1">
    <citation type="journal article" date="2020" name="bioRxiv">
        <title>Sequence and annotation of 42 cannabis genomes reveals extensive copy number variation in cannabinoid synthesis and pathogen resistance genes.</title>
        <authorList>
            <person name="Mckernan K.J."/>
            <person name="Helbert Y."/>
            <person name="Kane L.T."/>
            <person name="Ebling H."/>
            <person name="Zhang L."/>
            <person name="Liu B."/>
            <person name="Eaton Z."/>
            <person name="Mclaughlin S."/>
            <person name="Kingan S."/>
            <person name="Baybayan P."/>
            <person name="Concepcion G."/>
            <person name="Jordan M."/>
            <person name="Riva A."/>
            <person name="Barbazuk W."/>
            <person name="Harkins T."/>
        </authorList>
    </citation>
    <scope>NUCLEOTIDE SEQUENCE [LARGE SCALE GENOMIC DNA]</scope>
    <source>
        <strain evidence="4">cv. Jamaican Lion 4</strain>
        <tissue evidence="3">Leaf</tissue>
    </source>
</reference>
<dbReference type="InterPro" id="IPR002156">
    <property type="entry name" value="RNaseH_domain"/>
</dbReference>
<feature type="domain" description="RNase H type-1" evidence="1">
    <location>
        <begin position="300"/>
        <end position="421"/>
    </location>
</feature>
<dbReference type="CDD" id="cd06222">
    <property type="entry name" value="RNase_H_like"/>
    <property type="match status" value="1"/>
</dbReference>
<accession>A0A7J6I5F8</accession>
<protein>
    <recommendedName>
        <fullName evidence="5">RNase H type-1 domain-containing protein</fullName>
    </recommendedName>
</protein>
<evidence type="ECO:0008006" key="5">
    <source>
        <dbReference type="Google" id="ProtNLM"/>
    </source>
</evidence>
<evidence type="ECO:0000259" key="2">
    <source>
        <dbReference type="Pfam" id="PF13966"/>
    </source>
</evidence>
<dbReference type="InterPro" id="IPR036397">
    <property type="entry name" value="RNaseH_sf"/>
</dbReference>
<evidence type="ECO:0000313" key="3">
    <source>
        <dbReference type="EMBL" id="KAF4402566.1"/>
    </source>
</evidence>
<dbReference type="GO" id="GO:0004523">
    <property type="term" value="F:RNA-DNA hybrid ribonuclease activity"/>
    <property type="evidence" value="ECO:0007669"/>
    <property type="project" value="InterPro"/>
</dbReference>
<dbReference type="SUPFAM" id="SSF53098">
    <property type="entry name" value="Ribonuclease H-like"/>
    <property type="match status" value="1"/>
</dbReference>
<dbReference type="InterPro" id="IPR012337">
    <property type="entry name" value="RNaseH-like_sf"/>
</dbReference>
<dbReference type="PANTHER" id="PTHR47723:SF21">
    <property type="entry name" value="POLYNUCLEOTIDYL TRANSFERASE, RIBONUCLEASE H-LIKE SUPERFAMILY PROTEIN"/>
    <property type="match status" value="1"/>
</dbReference>
<dbReference type="PANTHER" id="PTHR47723">
    <property type="entry name" value="OS05G0353850 PROTEIN"/>
    <property type="match status" value="1"/>
</dbReference>
<evidence type="ECO:0000259" key="1">
    <source>
        <dbReference type="Pfam" id="PF13456"/>
    </source>
</evidence>
<proteinExistence type="predicted"/>
<name>A0A7J6I5F8_CANSA</name>
<evidence type="ECO:0000313" key="4">
    <source>
        <dbReference type="Proteomes" id="UP000583929"/>
    </source>
</evidence>
<dbReference type="AlphaFoldDB" id="A0A7J6I5F8"/>
<dbReference type="InterPro" id="IPR044730">
    <property type="entry name" value="RNase_H-like_dom_plant"/>
</dbReference>
<comment type="caution">
    <text evidence="3">The sequence shown here is derived from an EMBL/GenBank/DDBJ whole genome shotgun (WGS) entry which is preliminary data.</text>
</comment>
<gene>
    <name evidence="3" type="ORF">G4B88_012351</name>
</gene>
<dbReference type="GO" id="GO:0003676">
    <property type="term" value="F:nucleic acid binding"/>
    <property type="evidence" value="ECO:0007669"/>
    <property type="project" value="InterPro"/>
</dbReference>
<keyword evidence="4" id="KW-1185">Reference proteome</keyword>
<dbReference type="EMBL" id="JAATIQ010000007">
    <property type="protein sequence ID" value="KAF4402566.1"/>
    <property type="molecule type" value="Genomic_DNA"/>
</dbReference>
<organism evidence="3 4">
    <name type="scientific">Cannabis sativa</name>
    <name type="common">Hemp</name>
    <name type="synonym">Marijuana</name>
    <dbReference type="NCBI Taxonomy" id="3483"/>
    <lineage>
        <taxon>Eukaryota</taxon>
        <taxon>Viridiplantae</taxon>
        <taxon>Streptophyta</taxon>
        <taxon>Embryophyta</taxon>
        <taxon>Tracheophyta</taxon>
        <taxon>Spermatophyta</taxon>
        <taxon>Magnoliopsida</taxon>
        <taxon>eudicotyledons</taxon>
        <taxon>Gunneridae</taxon>
        <taxon>Pentapetalae</taxon>
        <taxon>rosids</taxon>
        <taxon>fabids</taxon>
        <taxon>Rosales</taxon>
        <taxon>Cannabaceae</taxon>
        <taxon>Cannabis</taxon>
    </lineage>
</organism>
<dbReference type="InterPro" id="IPR053151">
    <property type="entry name" value="RNase_H-like"/>
</dbReference>